<evidence type="ECO:0000313" key="2">
    <source>
        <dbReference type="EMBL" id="JAC73918.1"/>
    </source>
</evidence>
<feature type="non-terminal residue" evidence="2">
    <location>
        <position position="1"/>
    </location>
</feature>
<gene>
    <name evidence="2" type="ORF">TSPGSL018_27437</name>
</gene>
<reference evidence="2" key="1">
    <citation type="submission" date="2014-05" db="EMBL/GenBank/DDBJ databases">
        <title>The transcriptome of the halophilic microalga Tetraselmis sp. GSL018 isolated from the Great Salt Lake, Utah.</title>
        <authorList>
            <person name="Jinkerson R.E."/>
            <person name="D'Adamo S."/>
            <person name="Posewitz M.C."/>
        </authorList>
    </citation>
    <scope>NUCLEOTIDE SEQUENCE</scope>
    <source>
        <strain evidence="2">GSL018</strain>
    </source>
</reference>
<feature type="compositionally biased region" description="Polar residues" evidence="1">
    <location>
        <begin position="11"/>
        <end position="20"/>
    </location>
</feature>
<accession>A0A061RPL7</accession>
<organism evidence="2">
    <name type="scientific">Tetraselmis sp. GSL018</name>
    <dbReference type="NCBI Taxonomy" id="582737"/>
    <lineage>
        <taxon>Eukaryota</taxon>
        <taxon>Viridiplantae</taxon>
        <taxon>Chlorophyta</taxon>
        <taxon>core chlorophytes</taxon>
        <taxon>Chlorodendrophyceae</taxon>
        <taxon>Chlorodendrales</taxon>
        <taxon>Chlorodendraceae</taxon>
        <taxon>Tetraselmis</taxon>
    </lineage>
</organism>
<feature type="region of interest" description="Disordered" evidence="1">
    <location>
        <begin position="1"/>
        <end position="33"/>
    </location>
</feature>
<feature type="non-terminal residue" evidence="2">
    <location>
        <position position="95"/>
    </location>
</feature>
<name>A0A061RPL7_9CHLO</name>
<protein>
    <submittedName>
        <fullName evidence="2">Uncharacterized protein</fullName>
    </submittedName>
</protein>
<evidence type="ECO:0000256" key="1">
    <source>
        <dbReference type="SAM" id="MobiDB-lite"/>
    </source>
</evidence>
<dbReference type="EMBL" id="GBEZ01011917">
    <property type="protein sequence ID" value="JAC73918.1"/>
    <property type="molecule type" value="Transcribed_RNA"/>
</dbReference>
<sequence length="95" mass="10244">IASRAMPLSGPQAQHMSLNHPSPPMAPNCPQWRLPSSHLRGLAPKAWHLGKRGNRGQKDWGRCGAKVAEGALICDALQLEPPRSRARAQTASLPP</sequence>
<dbReference type="AlphaFoldDB" id="A0A061RPL7"/>
<proteinExistence type="predicted"/>